<dbReference type="InterPro" id="IPR010998">
    <property type="entry name" value="Integrase_recombinase_N"/>
</dbReference>
<dbReference type="GO" id="GO:0005737">
    <property type="term" value="C:cytoplasm"/>
    <property type="evidence" value="ECO:0007669"/>
    <property type="project" value="UniProtKB-SubCell"/>
</dbReference>
<evidence type="ECO:0000256" key="2">
    <source>
        <dbReference type="ARBA" id="ARBA00022490"/>
    </source>
</evidence>
<evidence type="ECO:0000256" key="7">
    <source>
        <dbReference type="ARBA" id="ARBA00023172"/>
    </source>
</evidence>
<evidence type="ECO:0000256" key="3">
    <source>
        <dbReference type="ARBA" id="ARBA00022618"/>
    </source>
</evidence>
<feature type="active site" evidence="9">
    <location>
        <position position="166"/>
    </location>
</feature>
<dbReference type="Gene3D" id="1.10.443.10">
    <property type="entry name" value="Intergrase catalytic core"/>
    <property type="match status" value="1"/>
</dbReference>
<evidence type="ECO:0000256" key="5">
    <source>
        <dbReference type="ARBA" id="ARBA00022908"/>
    </source>
</evidence>
<gene>
    <name evidence="9" type="primary">xerC</name>
    <name evidence="12" type="ORF">GGQ54_002771</name>
</gene>
<dbReference type="InterPro" id="IPR023009">
    <property type="entry name" value="Tyrosine_recombinase_XerC/XerD"/>
</dbReference>
<dbReference type="PANTHER" id="PTHR30349:SF77">
    <property type="entry name" value="TYROSINE RECOMBINASE XERC"/>
    <property type="match status" value="1"/>
</dbReference>
<evidence type="ECO:0000256" key="4">
    <source>
        <dbReference type="ARBA" id="ARBA00022829"/>
    </source>
</evidence>
<dbReference type="Proteomes" id="UP000527616">
    <property type="component" value="Unassembled WGS sequence"/>
</dbReference>
<dbReference type="CDD" id="cd00798">
    <property type="entry name" value="INT_XerDC_C"/>
    <property type="match status" value="1"/>
</dbReference>
<keyword evidence="8 9" id="KW-0131">Cell cycle</keyword>
<evidence type="ECO:0000313" key="12">
    <source>
        <dbReference type="EMBL" id="NYI72211.1"/>
    </source>
</evidence>
<comment type="subunit">
    <text evidence="9">Forms a cyclic heterotetrameric complex composed of two molecules of XerC and two molecules of XerD.</text>
</comment>
<dbReference type="InterPro" id="IPR002104">
    <property type="entry name" value="Integrase_catalytic"/>
</dbReference>
<dbReference type="InterPro" id="IPR011010">
    <property type="entry name" value="DNA_brk_join_enz"/>
</dbReference>
<comment type="function">
    <text evidence="9">Site-specific tyrosine recombinase, which acts by catalyzing the cutting and rejoining of the recombining DNA molecules. The XerC-XerD complex is essential to convert dimers of the bacterial chromosome into monomers to permit their segregation at cell division. It also contributes to the segregational stability of plasmids.</text>
</comment>
<dbReference type="GO" id="GO:0009037">
    <property type="term" value="F:tyrosine-based site-specific recombinase activity"/>
    <property type="evidence" value="ECO:0007669"/>
    <property type="project" value="UniProtKB-UniRule"/>
</dbReference>
<dbReference type="InterPro" id="IPR013762">
    <property type="entry name" value="Integrase-like_cat_sf"/>
</dbReference>
<feature type="active site" description="O-(3'-phospho-DNA)-tyrosine intermediate" evidence="9">
    <location>
        <position position="295"/>
    </location>
</feature>
<comment type="caution">
    <text evidence="12">The sequence shown here is derived from an EMBL/GenBank/DDBJ whole genome shotgun (WGS) entry which is preliminary data.</text>
</comment>
<keyword evidence="3 9" id="KW-0132">Cell division</keyword>
<dbReference type="AlphaFoldDB" id="A0A7Z0DBD5"/>
<feature type="active site" evidence="9">
    <location>
        <position position="260"/>
    </location>
</feature>
<evidence type="ECO:0000256" key="1">
    <source>
        <dbReference type="ARBA" id="ARBA00004496"/>
    </source>
</evidence>
<evidence type="ECO:0000313" key="13">
    <source>
        <dbReference type="Proteomes" id="UP000527616"/>
    </source>
</evidence>
<keyword evidence="2 9" id="KW-0963">Cytoplasm</keyword>
<dbReference type="GO" id="GO:0007059">
    <property type="term" value="P:chromosome segregation"/>
    <property type="evidence" value="ECO:0007669"/>
    <property type="project" value="UniProtKB-UniRule"/>
</dbReference>
<evidence type="ECO:0000256" key="9">
    <source>
        <dbReference type="HAMAP-Rule" id="MF_01808"/>
    </source>
</evidence>
<dbReference type="GO" id="GO:0051301">
    <property type="term" value="P:cell division"/>
    <property type="evidence" value="ECO:0007669"/>
    <property type="project" value="UniProtKB-KW"/>
</dbReference>
<dbReference type="SUPFAM" id="SSF47823">
    <property type="entry name" value="lambda integrase-like, N-terminal domain"/>
    <property type="match status" value="1"/>
</dbReference>
<dbReference type="GO" id="GO:0003677">
    <property type="term" value="F:DNA binding"/>
    <property type="evidence" value="ECO:0007669"/>
    <property type="project" value="UniProtKB-UniRule"/>
</dbReference>
<feature type="active site" evidence="9">
    <location>
        <position position="286"/>
    </location>
</feature>
<protein>
    <recommendedName>
        <fullName evidence="9">Tyrosine recombinase XerC</fullName>
    </recommendedName>
</protein>
<organism evidence="12 13">
    <name type="scientific">Naumannella cuiyingiana</name>
    <dbReference type="NCBI Taxonomy" id="1347891"/>
    <lineage>
        <taxon>Bacteria</taxon>
        <taxon>Bacillati</taxon>
        <taxon>Actinomycetota</taxon>
        <taxon>Actinomycetes</taxon>
        <taxon>Propionibacteriales</taxon>
        <taxon>Propionibacteriaceae</taxon>
        <taxon>Naumannella</taxon>
    </lineage>
</organism>
<name>A0A7Z0DBD5_9ACTN</name>
<comment type="subcellular location">
    <subcellularLocation>
        <location evidence="1 9">Cytoplasm</location>
    </subcellularLocation>
</comment>
<proteinExistence type="inferred from homology"/>
<accession>A0A7Z0DBD5</accession>
<feature type="active site" evidence="9">
    <location>
        <position position="190"/>
    </location>
</feature>
<dbReference type="InterPro" id="IPR050090">
    <property type="entry name" value="Tyrosine_recombinase_XerCD"/>
</dbReference>
<evidence type="ECO:0000256" key="8">
    <source>
        <dbReference type="ARBA" id="ARBA00023306"/>
    </source>
</evidence>
<dbReference type="InterPro" id="IPR004107">
    <property type="entry name" value="Integrase_SAM-like_N"/>
</dbReference>
<dbReference type="PROSITE" id="PS51900">
    <property type="entry name" value="CB"/>
    <property type="match status" value="1"/>
</dbReference>
<feature type="domain" description="Tyr recombinase" evidence="10">
    <location>
        <begin position="122"/>
        <end position="308"/>
    </location>
</feature>
<evidence type="ECO:0000256" key="6">
    <source>
        <dbReference type="ARBA" id="ARBA00023125"/>
    </source>
</evidence>
<comment type="similarity">
    <text evidence="9">Belongs to the 'phage' integrase family. XerC subfamily.</text>
</comment>
<dbReference type="InterPro" id="IPR044068">
    <property type="entry name" value="CB"/>
</dbReference>
<feature type="active site" evidence="9">
    <location>
        <position position="263"/>
    </location>
</feature>
<sequence length="314" mass="33292">MTEGEPAADPGAAAPERHAALLAAYRAHLAAERQLSAHTVRAYLGDASGLLEHLDRLGETPATAGLRSLRSWLARQQSMGAGRATVQRRAASVRTFFRWLAATGEIGQSPAEALRSPKRPRRLPATLDQRRAGELLAAALDHARDGGPAGRRNAAILEVLYAGGIRVGELCGLDLGDIDPARGTLRVFGKGAKERTVPIGAPAQRALEQWLAVRPELAGEGAGAAVFVGDRGGRIDQRVVRRIVHRALAAVPGAPDLGPHGLRHAMATHLLEGGADLRSVQEILGHSSLATTQIYTHVTAERLRAAFEQAHPRA</sequence>
<keyword evidence="4 9" id="KW-0159">Chromosome partition</keyword>
<dbReference type="PANTHER" id="PTHR30349">
    <property type="entry name" value="PHAGE INTEGRASE-RELATED"/>
    <property type="match status" value="1"/>
</dbReference>
<dbReference type="Gene3D" id="1.10.150.130">
    <property type="match status" value="1"/>
</dbReference>
<feature type="domain" description="Core-binding (CB)" evidence="11">
    <location>
        <begin position="16"/>
        <end position="101"/>
    </location>
</feature>
<dbReference type="PROSITE" id="PS51898">
    <property type="entry name" value="TYR_RECOMBINASE"/>
    <property type="match status" value="1"/>
</dbReference>
<keyword evidence="5 9" id="KW-0229">DNA integration</keyword>
<dbReference type="HAMAP" id="MF_01808">
    <property type="entry name" value="Recomb_XerC_XerD"/>
    <property type="match status" value="1"/>
</dbReference>
<reference evidence="12 13" key="1">
    <citation type="submission" date="2020-07" db="EMBL/GenBank/DDBJ databases">
        <title>Sequencing the genomes of 1000 actinobacteria strains.</title>
        <authorList>
            <person name="Klenk H.-P."/>
        </authorList>
    </citation>
    <scope>NUCLEOTIDE SEQUENCE [LARGE SCALE GENOMIC DNA]</scope>
    <source>
        <strain evidence="12 13">DSM 103164</strain>
    </source>
</reference>
<keyword evidence="13" id="KW-1185">Reference proteome</keyword>
<keyword evidence="7 9" id="KW-0233">DNA recombination</keyword>
<dbReference type="Pfam" id="PF02899">
    <property type="entry name" value="Phage_int_SAM_1"/>
    <property type="match status" value="1"/>
</dbReference>
<dbReference type="SUPFAM" id="SSF56349">
    <property type="entry name" value="DNA breaking-rejoining enzymes"/>
    <property type="match status" value="1"/>
</dbReference>
<evidence type="ECO:0000259" key="10">
    <source>
        <dbReference type="PROSITE" id="PS51898"/>
    </source>
</evidence>
<dbReference type="Pfam" id="PF00589">
    <property type="entry name" value="Phage_integrase"/>
    <property type="match status" value="1"/>
</dbReference>
<keyword evidence="6 9" id="KW-0238">DNA-binding</keyword>
<dbReference type="EMBL" id="JACBZS010000001">
    <property type="protein sequence ID" value="NYI72211.1"/>
    <property type="molecule type" value="Genomic_DNA"/>
</dbReference>
<evidence type="ECO:0000259" key="11">
    <source>
        <dbReference type="PROSITE" id="PS51900"/>
    </source>
</evidence>
<dbReference type="GO" id="GO:0006313">
    <property type="term" value="P:DNA transposition"/>
    <property type="evidence" value="ECO:0007669"/>
    <property type="project" value="UniProtKB-UniRule"/>
</dbReference>